<name>A0A3B0JIA6_9RICK</name>
<evidence type="ECO:0000256" key="3">
    <source>
        <dbReference type="ARBA" id="ARBA00022692"/>
    </source>
</evidence>
<keyword evidence="3 6" id="KW-0812">Transmembrane</keyword>
<dbReference type="AlphaFoldDB" id="A0A3B0JIA6"/>
<keyword evidence="5 6" id="KW-0472">Membrane</keyword>
<feature type="transmembrane region" description="Helical" evidence="6">
    <location>
        <begin position="58"/>
        <end position="79"/>
    </location>
</feature>
<evidence type="ECO:0000256" key="1">
    <source>
        <dbReference type="ARBA" id="ARBA00004651"/>
    </source>
</evidence>
<dbReference type="PANTHER" id="PTHR36115:SF4">
    <property type="entry name" value="MEMBRANE PROTEIN"/>
    <property type="match status" value="1"/>
</dbReference>
<keyword evidence="2" id="KW-1003">Cell membrane</keyword>
<keyword evidence="4 6" id="KW-1133">Transmembrane helix</keyword>
<reference evidence="8" key="1">
    <citation type="submission" date="2018-04" db="EMBL/GenBank/DDBJ databases">
        <authorList>
            <person name="Go L.Y."/>
            <person name="Mitchell J.A."/>
        </authorList>
    </citation>
    <scope>NUCLEOTIDE SEQUENCE</scope>
    <source>
        <strain evidence="8">WBAD</strain>
    </source>
</reference>
<evidence type="ECO:0000256" key="4">
    <source>
        <dbReference type="ARBA" id="ARBA00022989"/>
    </source>
</evidence>
<feature type="transmembrane region" description="Helical" evidence="6">
    <location>
        <begin position="142"/>
        <end position="160"/>
    </location>
</feature>
<evidence type="ECO:0000256" key="2">
    <source>
        <dbReference type="ARBA" id="ARBA00022475"/>
    </source>
</evidence>
<feature type="transmembrane region" description="Helical" evidence="6">
    <location>
        <begin position="115"/>
        <end position="136"/>
    </location>
</feature>
<dbReference type="InterPro" id="IPR010432">
    <property type="entry name" value="RDD"/>
</dbReference>
<accession>A0A3B0JIA6</accession>
<feature type="transmembrane region" description="Helical" evidence="6">
    <location>
        <begin position="18"/>
        <end position="38"/>
    </location>
</feature>
<feature type="domain" description="RDD" evidence="7">
    <location>
        <begin position="11"/>
        <end position="173"/>
    </location>
</feature>
<dbReference type="EMBL" id="OUNE01000091">
    <property type="protein sequence ID" value="SPP33041.1"/>
    <property type="molecule type" value="Genomic_DNA"/>
</dbReference>
<dbReference type="InterPro" id="IPR051791">
    <property type="entry name" value="Pra-immunoreactive"/>
</dbReference>
<dbReference type="PANTHER" id="PTHR36115">
    <property type="entry name" value="PROLINE-RICH ANTIGEN HOMOLOG-RELATED"/>
    <property type="match status" value="1"/>
</dbReference>
<proteinExistence type="predicted"/>
<gene>
    <name evidence="8" type="ORF">WBAD_0519</name>
</gene>
<dbReference type="GO" id="GO:0005886">
    <property type="term" value="C:plasma membrane"/>
    <property type="evidence" value="ECO:0007669"/>
    <property type="project" value="UniProtKB-SubCell"/>
</dbReference>
<organism evidence="8">
    <name type="scientific">Wolbachia endosymbiont of Aleurodicus dispersus</name>
    <dbReference type="NCBI Taxonomy" id="1288877"/>
    <lineage>
        <taxon>Bacteria</taxon>
        <taxon>Pseudomonadati</taxon>
        <taxon>Pseudomonadota</taxon>
        <taxon>Alphaproteobacteria</taxon>
        <taxon>Rickettsiales</taxon>
        <taxon>Anaplasmataceae</taxon>
        <taxon>Wolbachieae</taxon>
        <taxon>Wolbachia</taxon>
    </lineage>
</organism>
<evidence type="ECO:0000313" key="8">
    <source>
        <dbReference type="EMBL" id="SPP33041.1"/>
    </source>
</evidence>
<dbReference type="Pfam" id="PF06271">
    <property type="entry name" value="RDD"/>
    <property type="match status" value="1"/>
</dbReference>
<evidence type="ECO:0000256" key="5">
    <source>
        <dbReference type="ARBA" id="ARBA00023136"/>
    </source>
</evidence>
<protein>
    <recommendedName>
        <fullName evidence="7">RDD domain-containing protein</fullName>
    </recommendedName>
</protein>
<sequence length="182" mass="20520">MNTETNIKVNYAGLIKRIAAGILDFIIFFSPLLILIIFELLGILSDDDSSSQVEQLEYIMWVMTMITITLVPVVFEILMTAKLGGTPGKLLCDMRIKSTNTFKNITLIQAAVRSILKVVFLHILPSLVFVFCLPLLDSNSNLDSIFTIVATMLIFICARFDQRKQTFYDKIAKTVVIDYKPS</sequence>
<evidence type="ECO:0000259" key="7">
    <source>
        <dbReference type="Pfam" id="PF06271"/>
    </source>
</evidence>
<comment type="subcellular location">
    <subcellularLocation>
        <location evidence="1">Cell membrane</location>
        <topology evidence="1">Multi-pass membrane protein</topology>
    </subcellularLocation>
</comment>
<evidence type="ECO:0000256" key="6">
    <source>
        <dbReference type="SAM" id="Phobius"/>
    </source>
</evidence>